<dbReference type="Pfam" id="PF01478">
    <property type="entry name" value="Peptidase_A24"/>
    <property type="match status" value="1"/>
</dbReference>
<keyword evidence="5" id="KW-1185">Reference proteome</keyword>
<keyword evidence="2" id="KW-1133">Transmembrane helix</keyword>
<dbReference type="PANTHER" id="PTHR30487:SF0">
    <property type="entry name" value="PREPILIN LEADER PEPTIDASE_N-METHYLTRANSFERASE-RELATED"/>
    <property type="match status" value="1"/>
</dbReference>
<protein>
    <submittedName>
        <fullName evidence="4">Prepilin peptidase</fullName>
    </submittedName>
</protein>
<dbReference type="Proteomes" id="UP000664857">
    <property type="component" value="Unassembled WGS sequence"/>
</dbReference>
<evidence type="ECO:0000256" key="2">
    <source>
        <dbReference type="SAM" id="Phobius"/>
    </source>
</evidence>
<dbReference type="PANTHER" id="PTHR30487">
    <property type="entry name" value="TYPE 4 PREPILIN-LIKE PROTEINS LEADER PEPTIDE-PROCESSING ENZYME"/>
    <property type="match status" value="1"/>
</dbReference>
<comment type="caution">
    <text evidence="4">The sequence shown here is derived from an EMBL/GenBank/DDBJ whole genome shotgun (WGS) entry which is preliminary data.</text>
</comment>
<proteinExistence type="inferred from homology"/>
<accession>A0ABS3HSD3</accession>
<evidence type="ECO:0000313" key="5">
    <source>
        <dbReference type="Proteomes" id="UP000664857"/>
    </source>
</evidence>
<dbReference type="InterPro" id="IPR050882">
    <property type="entry name" value="Prepilin_peptidase/N-MTase"/>
</dbReference>
<evidence type="ECO:0000259" key="3">
    <source>
        <dbReference type="Pfam" id="PF01478"/>
    </source>
</evidence>
<keyword evidence="2" id="KW-0812">Transmembrane</keyword>
<sequence length="153" mass="17716">MLIYLFHHLFPLPESIYLLSLWLMSFTLSLTDYLSLMVEPFILYPFALITFIFFVSYQPFNLVQFLLPCGIYLFFCCLDIFMNDSIGGGDIKLLMIYGFFLSFQQILYLILIASLSGLLFILLVHITTGKRVDKLPFVPFLTLGLILATLWIN</sequence>
<feature type="transmembrane region" description="Helical" evidence="2">
    <location>
        <begin position="135"/>
        <end position="152"/>
    </location>
</feature>
<organism evidence="4 5">
    <name type="scientific">Candidatus Vagococcus giribetii</name>
    <dbReference type="NCBI Taxonomy" id="2230876"/>
    <lineage>
        <taxon>Bacteria</taxon>
        <taxon>Bacillati</taxon>
        <taxon>Bacillota</taxon>
        <taxon>Bacilli</taxon>
        <taxon>Lactobacillales</taxon>
        <taxon>Enterococcaceae</taxon>
        <taxon>Vagococcus</taxon>
    </lineage>
</organism>
<evidence type="ECO:0000256" key="1">
    <source>
        <dbReference type="ARBA" id="ARBA00005801"/>
    </source>
</evidence>
<comment type="similarity">
    <text evidence="1">Belongs to the peptidase A24 family.</text>
</comment>
<reference evidence="4 5" key="1">
    <citation type="submission" date="2021-03" db="EMBL/GenBank/DDBJ databases">
        <title>Enterococcal diversity collection.</title>
        <authorList>
            <person name="Gilmore M.S."/>
            <person name="Schwartzman J."/>
            <person name="Van Tyne D."/>
            <person name="Martin M."/>
            <person name="Earl A.M."/>
            <person name="Manson A.L."/>
            <person name="Straub T."/>
            <person name="Salamzade R."/>
            <person name="Saavedra J."/>
            <person name="Lebreton F."/>
            <person name="Prichula J."/>
            <person name="Schaufler K."/>
            <person name="Gaca A."/>
            <person name="Sgardioli B."/>
            <person name="Wagenaar J."/>
            <person name="Strong T."/>
        </authorList>
    </citation>
    <scope>NUCLEOTIDE SEQUENCE [LARGE SCALE GENOMIC DNA]</scope>
    <source>
        <strain evidence="4 5">DIV0080</strain>
    </source>
</reference>
<feature type="transmembrane region" description="Helical" evidence="2">
    <location>
        <begin position="94"/>
        <end position="123"/>
    </location>
</feature>
<dbReference type="Gene3D" id="1.20.120.1220">
    <property type="match status" value="1"/>
</dbReference>
<gene>
    <name evidence="4" type="ORF">DOK76_06280</name>
</gene>
<evidence type="ECO:0000313" key="4">
    <source>
        <dbReference type="EMBL" id="MBO0476671.1"/>
    </source>
</evidence>
<dbReference type="RefSeq" id="WP_206965891.1">
    <property type="nucleotide sequence ID" value="NZ_JAFLVX010000016.1"/>
</dbReference>
<keyword evidence="2" id="KW-0472">Membrane</keyword>
<feature type="domain" description="Prepilin type IV endopeptidase peptidase" evidence="3">
    <location>
        <begin position="21"/>
        <end position="122"/>
    </location>
</feature>
<name>A0ABS3HSD3_9ENTE</name>
<feature type="transmembrane region" description="Helical" evidence="2">
    <location>
        <begin position="41"/>
        <end position="59"/>
    </location>
</feature>
<dbReference type="EMBL" id="JAFLVX010000016">
    <property type="protein sequence ID" value="MBO0476671.1"/>
    <property type="molecule type" value="Genomic_DNA"/>
</dbReference>
<feature type="transmembrane region" description="Helical" evidence="2">
    <location>
        <begin position="65"/>
        <end position="82"/>
    </location>
</feature>
<dbReference type="InterPro" id="IPR000045">
    <property type="entry name" value="Prepilin_IV_endopep_pep"/>
</dbReference>